<evidence type="ECO:0000256" key="8">
    <source>
        <dbReference type="ARBA" id="ARBA00023136"/>
    </source>
</evidence>
<comment type="subcellular location">
    <subcellularLocation>
        <location evidence="1">Cell membrane</location>
        <topology evidence="1">Multi-pass membrane protein</topology>
    </subcellularLocation>
</comment>
<dbReference type="InterPro" id="IPR003593">
    <property type="entry name" value="AAA+_ATPase"/>
</dbReference>
<dbReference type="SMART" id="SM00382">
    <property type="entry name" value="AAA"/>
    <property type="match status" value="1"/>
</dbReference>
<dbReference type="Proteomes" id="UP000198748">
    <property type="component" value="Unassembled WGS sequence"/>
</dbReference>
<evidence type="ECO:0000256" key="6">
    <source>
        <dbReference type="ARBA" id="ARBA00022840"/>
    </source>
</evidence>
<dbReference type="InterPro" id="IPR011527">
    <property type="entry name" value="ABC1_TM_dom"/>
</dbReference>
<evidence type="ECO:0000259" key="10">
    <source>
        <dbReference type="PROSITE" id="PS50893"/>
    </source>
</evidence>
<dbReference type="GO" id="GO:0005524">
    <property type="term" value="F:ATP binding"/>
    <property type="evidence" value="ECO:0007669"/>
    <property type="project" value="UniProtKB-KW"/>
</dbReference>
<dbReference type="InterPro" id="IPR036640">
    <property type="entry name" value="ABC1_TM_sf"/>
</dbReference>
<dbReference type="SUPFAM" id="SSF52540">
    <property type="entry name" value="P-loop containing nucleoside triphosphate hydrolases"/>
    <property type="match status" value="1"/>
</dbReference>
<dbReference type="Gene3D" id="3.40.50.300">
    <property type="entry name" value="P-loop containing nucleotide triphosphate hydrolases"/>
    <property type="match status" value="1"/>
</dbReference>
<dbReference type="FunFam" id="3.40.50.300:FF:000221">
    <property type="entry name" value="Multidrug ABC transporter ATP-binding protein"/>
    <property type="match status" value="1"/>
</dbReference>
<keyword evidence="13" id="KW-1185">Reference proteome</keyword>
<sequence>MSHENQPKSGISRLLEIAGTKRNLLIVAGVLAVAHALLSIVPYALVYYIIDALLATPMDVEVVRLYIFRSVFAAVAAYVLLYASGMASHVAAFNILYELRRQMADKLGRLPLGFINRSNSGALKKILADDVERIENFIAHSIPDLVKAVALPVVTLGYLFTVNWQLALTSCIPIVLLAVMMPFMFGKKFKAMLAEYHTSLESMNSGIVEFVRAMPVIKIFGHNAERFDKYSQVVHRFKQMVIAYNSTASPAFGVFISFISNATLPVLAVGLYLYFSNGITLSTLFLFLILGVGYIRPLFALSTLGPQISVISHGVTRLDEILFGQEQETEGDAHMGMDFSVQFKNVSFGYQKHQYALDNVSFEVQQGTITALVGPSGSGKSTAAQLVARFWDVDSGAILIGGQDIRKIRPEELMRNVAFVFQDSFMFEQSIFENIRMGMDRTRDEVIEAANAAQCHAFIDRLPFGYDTPWGHSGAHLSGGEQQRIQLARAILKDAPILVLDEATAFSDPENEYLIQAALNKLLSNKTVIVIAHRLSTITACDQIVVMRQGAVEAKGTHEELLAECLMYTGMWHAHTRAGDFALNY</sequence>
<dbReference type="InterPro" id="IPR027417">
    <property type="entry name" value="P-loop_NTPase"/>
</dbReference>
<dbReference type="RefSeq" id="WP_218132985.1">
    <property type="nucleotide sequence ID" value="NZ_FNAN01000032.1"/>
</dbReference>
<dbReference type="PANTHER" id="PTHR43394:SF1">
    <property type="entry name" value="ATP-BINDING CASSETTE SUB-FAMILY B MEMBER 10, MITOCHONDRIAL"/>
    <property type="match status" value="1"/>
</dbReference>
<keyword evidence="5" id="KW-0547">Nucleotide-binding</keyword>
<evidence type="ECO:0000256" key="7">
    <source>
        <dbReference type="ARBA" id="ARBA00022989"/>
    </source>
</evidence>
<evidence type="ECO:0000256" key="5">
    <source>
        <dbReference type="ARBA" id="ARBA00022741"/>
    </source>
</evidence>
<proteinExistence type="predicted"/>
<evidence type="ECO:0000313" key="13">
    <source>
        <dbReference type="Proteomes" id="UP000198748"/>
    </source>
</evidence>
<dbReference type="PROSITE" id="PS50893">
    <property type="entry name" value="ABC_TRANSPORTER_2"/>
    <property type="match status" value="1"/>
</dbReference>
<accession>A0A1G8AUF8</accession>
<dbReference type="STRING" id="659014.SAMN04487996_13223"/>
<protein>
    <submittedName>
        <fullName evidence="12">ATP-binding cassette, subfamily B</fullName>
    </submittedName>
</protein>
<dbReference type="InterPro" id="IPR039421">
    <property type="entry name" value="Type_1_exporter"/>
</dbReference>
<dbReference type="GO" id="GO:0005886">
    <property type="term" value="C:plasma membrane"/>
    <property type="evidence" value="ECO:0007669"/>
    <property type="project" value="UniProtKB-SubCell"/>
</dbReference>
<evidence type="ECO:0000256" key="4">
    <source>
        <dbReference type="ARBA" id="ARBA00022692"/>
    </source>
</evidence>
<dbReference type="GO" id="GO:0015421">
    <property type="term" value="F:ABC-type oligopeptide transporter activity"/>
    <property type="evidence" value="ECO:0007669"/>
    <property type="project" value="TreeGrafter"/>
</dbReference>
<evidence type="ECO:0000256" key="9">
    <source>
        <dbReference type="SAM" id="Phobius"/>
    </source>
</evidence>
<feature type="transmembrane region" description="Helical" evidence="9">
    <location>
        <begin position="271"/>
        <end position="295"/>
    </location>
</feature>
<name>A0A1G8AUF8_9BACT</name>
<dbReference type="SUPFAM" id="SSF90123">
    <property type="entry name" value="ABC transporter transmembrane region"/>
    <property type="match status" value="1"/>
</dbReference>
<dbReference type="PROSITE" id="PS50929">
    <property type="entry name" value="ABC_TM1F"/>
    <property type="match status" value="1"/>
</dbReference>
<dbReference type="EMBL" id="FNAN01000032">
    <property type="protein sequence ID" value="SDH24578.1"/>
    <property type="molecule type" value="Genomic_DNA"/>
</dbReference>
<dbReference type="PANTHER" id="PTHR43394">
    <property type="entry name" value="ATP-DEPENDENT PERMEASE MDL1, MITOCHONDRIAL"/>
    <property type="match status" value="1"/>
</dbReference>
<dbReference type="InterPro" id="IPR003439">
    <property type="entry name" value="ABC_transporter-like_ATP-bd"/>
</dbReference>
<keyword evidence="3" id="KW-1003">Cell membrane</keyword>
<evidence type="ECO:0000313" key="12">
    <source>
        <dbReference type="EMBL" id="SDH24578.1"/>
    </source>
</evidence>
<evidence type="ECO:0000256" key="2">
    <source>
        <dbReference type="ARBA" id="ARBA00022448"/>
    </source>
</evidence>
<dbReference type="AlphaFoldDB" id="A0A1G8AUF8"/>
<keyword evidence="7 9" id="KW-1133">Transmembrane helix</keyword>
<dbReference type="PROSITE" id="PS00211">
    <property type="entry name" value="ABC_TRANSPORTER_1"/>
    <property type="match status" value="1"/>
</dbReference>
<keyword evidence="4 9" id="KW-0812">Transmembrane</keyword>
<dbReference type="Gene3D" id="1.20.1560.10">
    <property type="entry name" value="ABC transporter type 1, transmembrane domain"/>
    <property type="match status" value="1"/>
</dbReference>
<feature type="domain" description="ABC transporter" evidence="10">
    <location>
        <begin position="341"/>
        <end position="574"/>
    </location>
</feature>
<feature type="transmembrane region" description="Helical" evidence="9">
    <location>
        <begin position="70"/>
        <end position="97"/>
    </location>
</feature>
<feature type="transmembrane region" description="Helical" evidence="9">
    <location>
        <begin position="166"/>
        <end position="185"/>
    </location>
</feature>
<feature type="domain" description="ABC transmembrane type-1" evidence="11">
    <location>
        <begin position="26"/>
        <end position="308"/>
    </location>
</feature>
<reference evidence="13" key="1">
    <citation type="submission" date="2016-10" db="EMBL/GenBank/DDBJ databases">
        <authorList>
            <person name="Varghese N."/>
            <person name="Submissions S."/>
        </authorList>
    </citation>
    <scope>NUCLEOTIDE SEQUENCE [LARGE SCALE GENOMIC DNA]</scope>
    <source>
        <strain evidence="13">DSM 25329</strain>
    </source>
</reference>
<keyword evidence="2" id="KW-0813">Transport</keyword>
<dbReference type="Pfam" id="PF00664">
    <property type="entry name" value="ABC_membrane"/>
    <property type="match status" value="1"/>
</dbReference>
<dbReference type="Pfam" id="PF00005">
    <property type="entry name" value="ABC_tran"/>
    <property type="match status" value="1"/>
</dbReference>
<dbReference type="FunFam" id="1.20.1560.10:FF:000127">
    <property type="entry name" value="ABC transporter ATP-binding protein"/>
    <property type="match status" value="1"/>
</dbReference>
<evidence type="ECO:0000256" key="1">
    <source>
        <dbReference type="ARBA" id="ARBA00004651"/>
    </source>
</evidence>
<dbReference type="GO" id="GO:0016887">
    <property type="term" value="F:ATP hydrolysis activity"/>
    <property type="evidence" value="ECO:0007669"/>
    <property type="project" value="InterPro"/>
</dbReference>
<keyword evidence="8 9" id="KW-0472">Membrane</keyword>
<evidence type="ECO:0000259" key="11">
    <source>
        <dbReference type="PROSITE" id="PS50929"/>
    </source>
</evidence>
<feature type="transmembrane region" description="Helical" evidence="9">
    <location>
        <begin position="24"/>
        <end position="50"/>
    </location>
</feature>
<gene>
    <name evidence="12" type="ORF">SAMN04487996_13223</name>
</gene>
<keyword evidence="6 12" id="KW-0067">ATP-binding</keyword>
<dbReference type="InterPro" id="IPR017871">
    <property type="entry name" value="ABC_transporter-like_CS"/>
</dbReference>
<organism evidence="12 13">
    <name type="scientific">Dyadobacter soli</name>
    <dbReference type="NCBI Taxonomy" id="659014"/>
    <lineage>
        <taxon>Bacteria</taxon>
        <taxon>Pseudomonadati</taxon>
        <taxon>Bacteroidota</taxon>
        <taxon>Cytophagia</taxon>
        <taxon>Cytophagales</taxon>
        <taxon>Spirosomataceae</taxon>
        <taxon>Dyadobacter</taxon>
    </lineage>
</organism>
<evidence type="ECO:0000256" key="3">
    <source>
        <dbReference type="ARBA" id="ARBA00022475"/>
    </source>
</evidence>